<dbReference type="Gene3D" id="1.20.1050.10">
    <property type="match status" value="1"/>
</dbReference>
<dbReference type="Pfam" id="PF13417">
    <property type="entry name" value="GST_N_3"/>
    <property type="match status" value="1"/>
</dbReference>
<dbReference type="NCBIfam" id="NF011693">
    <property type="entry name" value="PRK15113.1"/>
    <property type="match status" value="1"/>
</dbReference>
<dbReference type="CDD" id="cd03195">
    <property type="entry name" value="GST_C_4"/>
    <property type="match status" value="1"/>
</dbReference>
<gene>
    <name evidence="2" type="primary">yfcF</name>
    <name evidence="2" type="ORF">GW590_15645</name>
</gene>
<dbReference type="Proteomes" id="UP000585363">
    <property type="component" value="Unassembled WGS sequence"/>
</dbReference>
<dbReference type="PANTHER" id="PTHR42673:SF21">
    <property type="entry name" value="GLUTATHIONE S-TRANSFERASE YFCF"/>
    <property type="match status" value="1"/>
</dbReference>
<dbReference type="PROSITE" id="PS50404">
    <property type="entry name" value="GST_NTER"/>
    <property type="match status" value="1"/>
</dbReference>
<dbReference type="GO" id="GO:0006749">
    <property type="term" value="P:glutathione metabolic process"/>
    <property type="evidence" value="ECO:0007669"/>
    <property type="project" value="TreeGrafter"/>
</dbReference>
<dbReference type="GO" id="GO:0006559">
    <property type="term" value="P:L-phenylalanine catabolic process"/>
    <property type="evidence" value="ECO:0007669"/>
    <property type="project" value="TreeGrafter"/>
</dbReference>
<dbReference type="GO" id="GO:0016034">
    <property type="term" value="F:maleylacetoacetate isomerase activity"/>
    <property type="evidence" value="ECO:0007669"/>
    <property type="project" value="TreeGrafter"/>
</dbReference>
<evidence type="ECO:0000313" key="2">
    <source>
        <dbReference type="EMBL" id="NMP28296.1"/>
    </source>
</evidence>
<evidence type="ECO:0000313" key="3">
    <source>
        <dbReference type="Proteomes" id="UP000585363"/>
    </source>
</evidence>
<dbReference type="RefSeq" id="WP_169404001.1">
    <property type="nucleotide sequence ID" value="NZ_JAADJU010000008.1"/>
</dbReference>
<comment type="caution">
    <text evidence="2">The sequence shown here is derived from an EMBL/GenBank/DDBJ whole genome shotgun (WGS) entry which is preliminary data.</text>
</comment>
<evidence type="ECO:0000259" key="1">
    <source>
        <dbReference type="PROSITE" id="PS50404"/>
    </source>
</evidence>
<accession>A0A848MM46</accession>
<dbReference type="AlphaFoldDB" id="A0A848MM46"/>
<dbReference type="InterPro" id="IPR004045">
    <property type="entry name" value="Glutathione_S-Trfase_N"/>
</dbReference>
<dbReference type="GO" id="GO:0004364">
    <property type="term" value="F:glutathione transferase activity"/>
    <property type="evidence" value="ECO:0007669"/>
    <property type="project" value="UniProtKB-EC"/>
</dbReference>
<keyword evidence="2" id="KW-0808">Transferase</keyword>
<dbReference type="EC" id="2.5.1.18" evidence="2"/>
<dbReference type="InterPro" id="IPR036282">
    <property type="entry name" value="Glutathione-S-Trfase_C_sf"/>
</dbReference>
<dbReference type="EMBL" id="JAADJU010000008">
    <property type="protein sequence ID" value="NMP28296.1"/>
    <property type="molecule type" value="Genomic_DNA"/>
</dbReference>
<dbReference type="SUPFAM" id="SSF47616">
    <property type="entry name" value="GST C-terminal domain-like"/>
    <property type="match status" value="1"/>
</dbReference>
<dbReference type="InterPro" id="IPR034338">
    <property type="entry name" value="GST_4_C"/>
</dbReference>
<protein>
    <submittedName>
        <fullName evidence="2">Glutathione transferase</fullName>
        <ecNumber evidence="2">2.5.1.18</ecNumber>
    </submittedName>
</protein>
<keyword evidence="3" id="KW-1185">Reference proteome</keyword>
<sequence>MSEPTLTLYSDANYYSPYVMSAFVALTEKGIPFDIETVDLAQEENLKDHYSAISTTRRVPTLSNGSFQLSESSAIDEYIEELFPAPTFAAIYPPNPEDRAKCREIQAWLRSDLLAIRQERSTEIVFAGQHRPALSADGQAAAEKLIDAALRLLGDGENLFGEWCIADTDLALMLNRLHLNGDALPEKLEAYADRQWQRESVQAWLALSKTA</sequence>
<feature type="domain" description="GST N-terminal" evidence="1">
    <location>
        <begin position="4"/>
        <end position="87"/>
    </location>
</feature>
<dbReference type="PANTHER" id="PTHR42673">
    <property type="entry name" value="MALEYLACETOACETATE ISOMERASE"/>
    <property type="match status" value="1"/>
</dbReference>
<organism evidence="2 3">
    <name type="scientific">Rouxiella aceris</name>
    <dbReference type="NCBI Taxonomy" id="2703884"/>
    <lineage>
        <taxon>Bacteria</taxon>
        <taxon>Pseudomonadati</taxon>
        <taxon>Pseudomonadota</taxon>
        <taxon>Gammaproteobacteria</taxon>
        <taxon>Enterobacterales</taxon>
        <taxon>Yersiniaceae</taxon>
        <taxon>Rouxiella</taxon>
    </lineage>
</organism>
<proteinExistence type="predicted"/>
<dbReference type="Pfam" id="PF14834">
    <property type="entry name" value="GST_C_4"/>
    <property type="match status" value="1"/>
</dbReference>
<reference evidence="2 3" key="1">
    <citation type="submission" date="2020-01" db="EMBL/GenBank/DDBJ databases">
        <authorList>
            <person name="Lee S.D."/>
        </authorList>
    </citation>
    <scope>NUCLEOTIDE SEQUENCE [LARGE SCALE GENOMIC DNA]</scope>
    <source>
        <strain evidence="2 3">SAP-1</strain>
    </source>
</reference>
<dbReference type="SUPFAM" id="SSF52833">
    <property type="entry name" value="Thioredoxin-like"/>
    <property type="match status" value="1"/>
</dbReference>
<reference evidence="2 3" key="2">
    <citation type="submission" date="2020-06" db="EMBL/GenBank/DDBJ databases">
        <title>Polyphasic characterization of a Rahnella strain isolated from tree sap.</title>
        <authorList>
            <person name="Kim I.S."/>
        </authorList>
    </citation>
    <scope>NUCLEOTIDE SEQUENCE [LARGE SCALE GENOMIC DNA]</scope>
    <source>
        <strain evidence="2 3">SAP-1</strain>
    </source>
</reference>
<dbReference type="Gene3D" id="3.40.30.10">
    <property type="entry name" value="Glutaredoxin"/>
    <property type="match status" value="1"/>
</dbReference>
<dbReference type="InterPro" id="IPR036249">
    <property type="entry name" value="Thioredoxin-like_sf"/>
</dbReference>
<name>A0A848MM46_9GAMM</name>